<dbReference type="PANTHER" id="PTHR45913:SF5">
    <property type="entry name" value="GENERAL TRANSCRIPTION FACTOR II-I REPEAT DOMAIN-CONTAINING PROTEIN 2A-LIKE PROTEIN"/>
    <property type="match status" value="1"/>
</dbReference>
<comment type="caution">
    <text evidence="1">The sequence shown here is derived from an EMBL/GenBank/DDBJ whole genome shotgun (WGS) entry which is preliminary data.</text>
</comment>
<proteinExistence type="predicted"/>
<protein>
    <submittedName>
        <fullName evidence="1">Uncharacterized protein</fullName>
    </submittedName>
</protein>
<evidence type="ECO:0000313" key="2">
    <source>
        <dbReference type="Proteomes" id="UP001159363"/>
    </source>
</evidence>
<accession>A0ABQ9IMP4</accession>
<evidence type="ECO:0000313" key="1">
    <source>
        <dbReference type="EMBL" id="KAJ8897934.1"/>
    </source>
</evidence>
<gene>
    <name evidence="1" type="ORF">PR048_003292</name>
</gene>
<keyword evidence="2" id="KW-1185">Reference proteome</keyword>
<name>A0ABQ9IMP4_9NEOP</name>
<reference evidence="1 2" key="1">
    <citation type="submission" date="2023-02" db="EMBL/GenBank/DDBJ databases">
        <title>LHISI_Scaffold_Assembly.</title>
        <authorList>
            <person name="Stuart O.P."/>
            <person name="Cleave R."/>
            <person name="Magrath M.J.L."/>
            <person name="Mikheyev A.S."/>
        </authorList>
    </citation>
    <scope>NUCLEOTIDE SEQUENCE [LARGE SCALE GENOMIC DNA]</scope>
    <source>
        <strain evidence="1">Daus_M_001</strain>
        <tissue evidence="1">Leg muscle</tissue>
    </source>
</reference>
<dbReference type="Proteomes" id="UP001159363">
    <property type="component" value="Chromosome 1"/>
</dbReference>
<sequence>MEHVLKYVKKVVNFIRSRGLNHQFSGLLKNVGSEFEGLPYMQKLIRLFLEMKGESVNDLYVYNWLLYLPFMVDMTGYLNDLNLKLQRKDQLVISIRCTFNVNDLINEFKSRFEDFKASENDFSLFSDPFSFVVQKADGNVQMALIDIQCDTVLKYKFNEVGIPKFYSYLPSHCSEMCQFATRILAVFGSTYRCEQLFSLMKANKTSHRSRLTTQHLSSILKIASQNVVADIETLISI</sequence>
<dbReference type="EMBL" id="JARBHB010000001">
    <property type="protein sequence ID" value="KAJ8897934.1"/>
    <property type="molecule type" value="Genomic_DNA"/>
</dbReference>
<organism evidence="1 2">
    <name type="scientific">Dryococelus australis</name>
    <dbReference type="NCBI Taxonomy" id="614101"/>
    <lineage>
        <taxon>Eukaryota</taxon>
        <taxon>Metazoa</taxon>
        <taxon>Ecdysozoa</taxon>
        <taxon>Arthropoda</taxon>
        <taxon>Hexapoda</taxon>
        <taxon>Insecta</taxon>
        <taxon>Pterygota</taxon>
        <taxon>Neoptera</taxon>
        <taxon>Polyneoptera</taxon>
        <taxon>Phasmatodea</taxon>
        <taxon>Verophasmatodea</taxon>
        <taxon>Anareolatae</taxon>
        <taxon>Phasmatidae</taxon>
        <taxon>Eurycanthinae</taxon>
        <taxon>Dryococelus</taxon>
    </lineage>
</organism>
<dbReference type="PANTHER" id="PTHR45913">
    <property type="entry name" value="EPM2A-INTERACTING PROTEIN 1"/>
    <property type="match status" value="1"/>
</dbReference>